<accession>A0A2U3KV35</accession>
<dbReference type="Gene3D" id="1.10.10.10">
    <property type="entry name" value="Winged helix-like DNA-binding domain superfamily/Winged helix DNA-binding domain"/>
    <property type="match status" value="1"/>
</dbReference>
<dbReference type="Pfam" id="PF00196">
    <property type="entry name" value="GerE"/>
    <property type="match status" value="1"/>
</dbReference>
<evidence type="ECO:0000256" key="1">
    <source>
        <dbReference type="ARBA" id="ARBA00023015"/>
    </source>
</evidence>
<dbReference type="AlphaFoldDB" id="A0A2U3KV35"/>
<reference evidence="6" key="1">
    <citation type="submission" date="2018-02" db="EMBL/GenBank/DDBJ databases">
        <authorList>
            <person name="Hausmann B."/>
        </authorList>
    </citation>
    <scope>NUCLEOTIDE SEQUENCE [LARGE SCALE GENOMIC DNA]</scope>
    <source>
        <strain evidence="6">Peat soil MAG SbF1</strain>
    </source>
</reference>
<evidence type="ECO:0000256" key="2">
    <source>
        <dbReference type="ARBA" id="ARBA00023125"/>
    </source>
</evidence>
<proteinExistence type="predicted"/>
<dbReference type="CDD" id="cd06170">
    <property type="entry name" value="LuxR_C_like"/>
    <property type="match status" value="1"/>
</dbReference>
<keyword evidence="1" id="KW-0805">Transcription regulation</keyword>
<organism evidence="5 6">
    <name type="scientific">Candidatus Desulfosporosinus infrequens</name>
    <dbReference type="NCBI Taxonomy" id="2043169"/>
    <lineage>
        <taxon>Bacteria</taxon>
        <taxon>Bacillati</taxon>
        <taxon>Bacillota</taxon>
        <taxon>Clostridia</taxon>
        <taxon>Eubacteriales</taxon>
        <taxon>Desulfitobacteriaceae</taxon>
        <taxon>Desulfosporosinus</taxon>
    </lineage>
</organism>
<gene>
    <name evidence="5" type="ORF">SBF1_2870007</name>
</gene>
<name>A0A2U3KV35_9FIRM</name>
<dbReference type="InterPro" id="IPR000792">
    <property type="entry name" value="Tscrpt_reg_LuxR_C"/>
</dbReference>
<evidence type="ECO:0000313" key="6">
    <source>
        <dbReference type="Proteomes" id="UP000238916"/>
    </source>
</evidence>
<dbReference type="EMBL" id="OMOF01000209">
    <property type="protein sequence ID" value="SPF43470.1"/>
    <property type="molecule type" value="Genomic_DNA"/>
</dbReference>
<evidence type="ECO:0000259" key="4">
    <source>
        <dbReference type="PROSITE" id="PS50043"/>
    </source>
</evidence>
<dbReference type="Proteomes" id="UP000238916">
    <property type="component" value="Unassembled WGS sequence"/>
</dbReference>
<feature type="domain" description="HTH luxR-type" evidence="4">
    <location>
        <begin position="34"/>
        <end position="79"/>
    </location>
</feature>
<dbReference type="PRINTS" id="PR00038">
    <property type="entry name" value="HTHLUXR"/>
</dbReference>
<keyword evidence="3" id="KW-0804">Transcription</keyword>
<dbReference type="InterPro" id="IPR036388">
    <property type="entry name" value="WH-like_DNA-bd_sf"/>
</dbReference>
<dbReference type="GO" id="GO:0003677">
    <property type="term" value="F:DNA binding"/>
    <property type="evidence" value="ECO:0007669"/>
    <property type="project" value="UniProtKB-KW"/>
</dbReference>
<evidence type="ECO:0000313" key="5">
    <source>
        <dbReference type="EMBL" id="SPF43470.1"/>
    </source>
</evidence>
<protein>
    <submittedName>
        <fullName evidence="5">Response regulator, two-component system</fullName>
    </submittedName>
</protein>
<dbReference type="PROSITE" id="PS50043">
    <property type="entry name" value="HTH_LUXR_2"/>
    <property type="match status" value="1"/>
</dbReference>
<dbReference type="InterPro" id="IPR016032">
    <property type="entry name" value="Sig_transdc_resp-reg_C-effctor"/>
</dbReference>
<sequence>MLTQYARKLQSLTKEYITRQTTNTIVGNPPSLPVPAGAVQLTRREQEVLQLIAKEMTNLEIAQVVGISCQTVKIHASNV</sequence>
<dbReference type="PANTHER" id="PTHR44688">
    <property type="entry name" value="DNA-BINDING TRANSCRIPTIONAL ACTIVATOR DEVR_DOSR"/>
    <property type="match status" value="1"/>
</dbReference>
<dbReference type="SUPFAM" id="SSF46894">
    <property type="entry name" value="C-terminal effector domain of the bipartite response regulators"/>
    <property type="match status" value="1"/>
</dbReference>
<dbReference type="GO" id="GO:0006355">
    <property type="term" value="P:regulation of DNA-templated transcription"/>
    <property type="evidence" value="ECO:0007669"/>
    <property type="project" value="InterPro"/>
</dbReference>
<dbReference type="PANTHER" id="PTHR44688:SF16">
    <property type="entry name" value="DNA-BINDING TRANSCRIPTIONAL ACTIVATOR DEVR_DOSR"/>
    <property type="match status" value="1"/>
</dbReference>
<keyword evidence="2" id="KW-0238">DNA-binding</keyword>
<evidence type="ECO:0000256" key="3">
    <source>
        <dbReference type="ARBA" id="ARBA00023163"/>
    </source>
</evidence>